<feature type="region of interest" description="Disordered" evidence="1">
    <location>
        <begin position="206"/>
        <end position="260"/>
    </location>
</feature>
<feature type="compositionally biased region" description="Polar residues" evidence="1">
    <location>
        <begin position="285"/>
        <end position="307"/>
    </location>
</feature>
<reference evidence="2" key="1">
    <citation type="submission" date="2021-01" db="EMBL/GenBank/DDBJ databases">
        <authorList>
            <person name="Corre E."/>
            <person name="Pelletier E."/>
            <person name="Niang G."/>
            <person name="Scheremetjew M."/>
            <person name="Finn R."/>
            <person name="Kale V."/>
            <person name="Holt S."/>
            <person name="Cochrane G."/>
            <person name="Meng A."/>
            <person name="Brown T."/>
            <person name="Cohen L."/>
        </authorList>
    </citation>
    <scope>NUCLEOTIDE SEQUENCE</scope>
    <source>
        <strain evidence="2">MM31A-1</strain>
    </source>
</reference>
<dbReference type="AlphaFoldDB" id="A0A7S3Q5E9"/>
<feature type="region of interest" description="Disordered" evidence="1">
    <location>
        <begin position="453"/>
        <end position="507"/>
    </location>
</feature>
<evidence type="ECO:0000313" key="2">
    <source>
        <dbReference type="EMBL" id="CAE0466308.1"/>
    </source>
</evidence>
<name>A0A7S3Q5E9_9STRA</name>
<protein>
    <submittedName>
        <fullName evidence="2">Uncharacterized protein</fullName>
    </submittedName>
</protein>
<feature type="compositionally biased region" description="Basic residues" evidence="1">
    <location>
        <begin position="460"/>
        <end position="475"/>
    </location>
</feature>
<proteinExistence type="predicted"/>
<dbReference type="EMBL" id="HBIO01014433">
    <property type="protein sequence ID" value="CAE0466308.1"/>
    <property type="molecule type" value="Transcribed_RNA"/>
</dbReference>
<accession>A0A7S3Q5E9</accession>
<feature type="compositionally biased region" description="Basic and acidic residues" evidence="1">
    <location>
        <begin position="309"/>
        <end position="320"/>
    </location>
</feature>
<sequence>MELSHEELMKDIRISPATSSKSWLSSAMSCMSQPCKVGRSNENKSITNGMIQECPFNEDNDGCGSNKQREAEGSEPCTFVAVSMTKDSDENDIETASESSYSDNDHAISTVHDISSSAYFYTDESDNESVDLYYDDAELSLAQPIGPFVQEGPDSGLTLYVDDKEPSTTNIRPAYYRDWDEITYDHEFISPTAADFPLHTIIENSSSGELDPPSNFTVDPFLQGGAGSKTTSSKDDHEPISITIPTYNRENDRHLSEQELTPSHPIDFALHTIIEYARIDQDLSSTVASSDSKPSTSDEVFPESSQINRKKEGDHSLKQKKSAEHIEAALKSIASFCNREEVLAEIVRQYKENQALINRHPRNTATSPRKKGKEEINQLITDIPTAITSSRKKGKEKKLMADIPTSITVPRSSVPKSTQSVSERAGCRLYEQALLRRRRLGLKAREASSLQYGTPSLNHATRKPYTRTVPRRSCRGRYTSSKTDEKVESPLSRRKMQASSDIKNEHVSIPSKSQDILKCFENGVFDRLYNAQKKMKKK</sequence>
<feature type="region of interest" description="Disordered" evidence="1">
    <location>
        <begin position="285"/>
        <end position="320"/>
    </location>
</feature>
<feature type="region of interest" description="Disordered" evidence="1">
    <location>
        <begin position="85"/>
        <end position="104"/>
    </location>
</feature>
<evidence type="ECO:0000256" key="1">
    <source>
        <dbReference type="SAM" id="MobiDB-lite"/>
    </source>
</evidence>
<gene>
    <name evidence="2" type="ORF">CDEB00056_LOCUS11160</name>
</gene>
<organism evidence="2">
    <name type="scientific">Chaetoceros debilis</name>
    <dbReference type="NCBI Taxonomy" id="122233"/>
    <lineage>
        <taxon>Eukaryota</taxon>
        <taxon>Sar</taxon>
        <taxon>Stramenopiles</taxon>
        <taxon>Ochrophyta</taxon>
        <taxon>Bacillariophyta</taxon>
        <taxon>Coscinodiscophyceae</taxon>
        <taxon>Chaetocerotophycidae</taxon>
        <taxon>Chaetocerotales</taxon>
        <taxon>Chaetocerotaceae</taxon>
        <taxon>Chaetoceros</taxon>
    </lineage>
</organism>